<evidence type="ECO:0000313" key="6">
    <source>
        <dbReference type="EMBL" id="GAA2004136.1"/>
    </source>
</evidence>
<protein>
    <submittedName>
        <fullName evidence="6">BTAD domain-containing putative transcriptional regulator</fullName>
    </submittedName>
</protein>
<dbReference type="PANTHER" id="PTHR47691:SF3">
    <property type="entry name" value="HTH-TYPE TRANSCRIPTIONAL REGULATOR RV0890C-RELATED"/>
    <property type="match status" value="1"/>
</dbReference>
<dbReference type="Gene3D" id="3.40.50.300">
    <property type="entry name" value="P-loop containing nucleotide triphosphate hydrolases"/>
    <property type="match status" value="1"/>
</dbReference>
<evidence type="ECO:0000256" key="1">
    <source>
        <dbReference type="ARBA" id="ARBA00005820"/>
    </source>
</evidence>
<dbReference type="RefSeq" id="WP_344163716.1">
    <property type="nucleotide sequence ID" value="NZ_BAAAPC010000014.1"/>
</dbReference>
<feature type="DNA-binding region" description="OmpR/PhoB-type" evidence="3">
    <location>
        <begin position="1"/>
        <end position="96"/>
    </location>
</feature>
<dbReference type="InterPro" id="IPR016032">
    <property type="entry name" value="Sig_transdc_resp-reg_C-effctor"/>
</dbReference>
<dbReference type="InterPro" id="IPR011990">
    <property type="entry name" value="TPR-like_helical_dom_sf"/>
</dbReference>
<dbReference type="InterPro" id="IPR036388">
    <property type="entry name" value="WH-like_DNA-bd_sf"/>
</dbReference>
<keyword evidence="2 3" id="KW-0238">DNA-binding</keyword>
<evidence type="ECO:0000256" key="3">
    <source>
        <dbReference type="PROSITE-ProRule" id="PRU01091"/>
    </source>
</evidence>
<sequence length="1088" mass="116884">MRFGVLGALEVWRADGEPVRVPEAKVRMLLAALLVREGRPVAPERLIDELWGEDLPANPSRVLRAKLSQLRGVLERAEEGGRGRVLHGPAGYRLEADPDEVDAGRFRSLVERARRAAGPRESASLYAEALAQWRGPPYADFHDDSFAAAPAARLIDERLSAVEEQAEVRLALGEHRLLADELVDLVEEHPLRERLLASLMRALYRSGRQAEALNAFDRLRRRLAEELGADPAPETAALHQEILRQVPDLNTGTGPAAPLRSRTNLPAPLTSIIGREREVAEVRALLADERLVTLAGPGGVGKTRLALEAASGLMDEAVGGVWLVELGGLRPATGMAPGERVAEAVAAALGIRHDAPEHTGGSATRLAEALRDTAGLLVLDNCEHVVEPVVGFVRDLLGVAGSLRCLATSREPLGLTGERVYEVAPLQIPDTDLRLDAESGLPSAVRLFVARAAAVAPGFVLDARSAPAVAAICRRLDGLPLALELAANRVRALGAVELADRLDDRFGVLAAGGRAAPRRQQTLRAVFDWSWDLLSDAERTVLRRLSVHTEGCALSAVEAVCAESPAQAGGVVEPLSRLVERSLVVAADGTDGVRYRLLESVGAYAAERLEEADEASAVRERHMRYYADLAERADPLLRGHDQQRWLRRLDLESANLRTAFDTAVRIGDADAALRLAVAPFWYRYLRGRFREAHRLLTRATALEGGAPEMVAAARAWRAAAELLVAAPEDPVAVARAGLAGFDSGPGRSEDERARVGWFLGSVLLEFGEAAAGEELVEDALPVLRSRGDRWGTAAALNARAWIAQARGRLAEFETDGRSALELFREIGDRWGQLQAMPVLSQRAKAVGEYAAAFRIDREGLRIAEDLGLWTEVSYRMSELGRLSLLKGDYRGAEEFHRQAADLAREQGDRFGERFAELGLAMGDRREGRLDRAAARLDDWLTRHRESQGPSALALVLAELGFVAEQRGDSEEALRLHTEGLVAAHATGSPLAVALALEGLAGAWTLAGDAAQGARLLGAAAVTREAVGVPLPPAERGDVDRVSVAAREALGEAAFAAETAAGRAAGPEAVDALSGFPGDATSARWSHSR</sequence>
<gene>
    <name evidence="6" type="ORF">GCM10009799_34190</name>
</gene>
<dbReference type="Gene3D" id="1.10.10.10">
    <property type="entry name" value="Winged helix-like DNA-binding domain superfamily/Winged helix DNA-binding domain"/>
    <property type="match status" value="1"/>
</dbReference>
<organism evidence="6 7">
    <name type="scientific">Nocardiopsis rhodophaea</name>
    <dbReference type="NCBI Taxonomy" id="280238"/>
    <lineage>
        <taxon>Bacteria</taxon>
        <taxon>Bacillati</taxon>
        <taxon>Actinomycetota</taxon>
        <taxon>Actinomycetes</taxon>
        <taxon>Streptosporangiales</taxon>
        <taxon>Nocardiopsidaceae</taxon>
        <taxon>Nocardiopsis</taxon>
    </lineage>
</organism>
<dbReference type="SUPFAM" id="SSF81901">
    <property type="entry name" value="HCP-like"/>
    <property type="match status" value="1"/>
</dbReference>
<dbReference type="CDD" id="cd15831">
    <property type="entry name" value="BTAD"/>
    <property type="match status" value="1"/>
</dbReference>
<evidence type="ECO:0000259" key="5">
    <source>
        <dbReference type="PROSITE" id="PS51755"/>
    </source>
</evidence>
<dbReference type="PRINTS" id="PR00364">
    <property type="entry name" value="DISEASERSIST"/>
</dbReference>
<feature type="domain" description="OmpR/PhoB-type" evidence="5">
    <location>
        <begin position="1"/>
        <end position="96"/>
    </location>
</feature>
<keyword evidence="7" id="KW-1185">Reference proteome</keyword>
<dbReference type="SUPFAM" id="SSF46894">
    <property type="entry name" value="C-terminal effector domain of the bipartite response regulators"/>
    <property type="match status" value="1"/>
</dbReference>
<dbReference type="SUPFAM" id="SSF48452">
    <property type="entry name" value="TPR-like"/>
    <property type="match status" value="2"/>
</dbReference>
<dbReference type="InterPro" id="IPR058852">
    <property type="entry name" value="HTH_77"/>
</dbReference>
<comment type="similarity">
    <text evidence="1">Belongs to the AfsR/DnrI/RedD regulatory family.</text>
</comment>
<accession>A0ABP5ERK6</accession>
<dbReference type="InterPro" id="IPR005158">
    <property type="entry name" value="BTAD"/>
</dbReference>
<dbReference type="InterPro" id="IPR027417">
    <property type="entry name" value="P-loop_NTPase"/>
</dbReference>
<dbReference type="PROSITE" id="PS51755">
    <property type="entry name" value="OMPR_PHOB"/>
    <property type="match status" value="1"/>
</dbReference>
<dbReference type="Proteomes" id="UP001501585">
    <property type="component" value="Unassembled WGS sequence"/>
</dbReference>
<feature type="region of interest" description="Disordered" evidence="4">
    <location>
        <begin position="1066"/>
        <end position="1088"/>
    </location>
</feature>
<name>A0ABP5ERK6_9ACTN</name>
<reference evidence="7" key="1">
    <citation type="journal article" date="2019" name="Int. J. Syst. Evol. Microbiol.">
        <title>The Global Catalogue of Microorganisms (GCM) 10K type strain sequencing project: providing services to taxonomists for standard genome sequencing and annotation.</title>
        <authorList>
            <consortium name="The Broad Institute Genomics Platform"/>
            <consortium name="The Broad Institute Genome Sequencing Center for Infectious Disease"/>
            <person name="Wu L."/>
            <person name="Ma J."/>
        </authorList>
    </citation>
    <scope>NUCLEOTIDE SEQUENCE [LARGE SCALE GENOMIC DNA]</scope>
    <source>
        <strain evidence="7">JCM 15313</strain>
    </source>
</reference>
<proteinExistence type="inferred from homology"/>
<dbReference type="InterPro" id="IPR001867">
    <property type="entry name" value="OmpR/PhoB-type_DNA-bd"/>
</dbReference>
<dbReference type="EMBL" id="BAAAPC010000014">
    <property type="protein sequence ID" value="GAA2004136.1"/>
    <property type="molecule type" value="Genomic_DNA"/>
</dbReference>
<dbReference type="Pfam" id="PF25872">
    <property type="entry name" value="HTH_77"/>
    <property type="match status" value="1"/>
</dbReference>
<evidence type="ECO:0000256" key="2">
    <source>
        <dbReference type="ARBA" id="ARBA00023125"/>
    </source>
</evidence>
<dbReference type="Gene3D" id="1.25.40.10">
    <property type="entry name" value="Tetratricopeptide repeat domain"/>
    <property type="match status" value="2"/>
</dbReference>
<dbReference type="SMART" id="SM01043">
    <property type="entry name" value="BTAD"/>
    <property type="match status" value="1"/>
</dbReference>
<dbReference type="PANTHER" id="PTHR47691">
    <property type="entry name" value="REGULATOR-RELATED"/>
    <property type="match status" value="1"/>
</dbReference>
<dbReference type="SMART" id="SM00862">
    <property type="entry name" value="Trans_reg_C"/>
    <property type="match status" value="1"/>
</dbReference>
<comment type="caution">
    <text evidence="6">The sequence shown here is derived from an EMBL/GenBank/DDBJ whole genome shotgun (WGS) entry which is preliminary data.</text>
</comment>
<evidence type="ECO:0000313" key="7">
    <source>
        <dbReference type="Proteomes" id="UP001501585"/>
    </source>
</evidence>
<evidence type="ECO:0000256" key="4">
    <source>
        <dbReference type="SAM" id="MobiDB-lite"/>
    </source>
</evidence>
<dbReference type="SUPFAM" id="SSF52540">
    <property type="entry name" value="P-loop containing nucleoside triphosphate hydrolases"/>
    <property type="match status" value="1"/>
</dbReference>
<dbReference type="Pfam" id="PF03704">
    <property type="entry name" value="BTAD"/>
    <property type="match status" value="1"/>
</dbReference>